<dbReference type="InterPro" id="IPR012467">
    <property type="entry name" value="DUF1684"/>
</dbReference>
<feature type="signal peptide" evidence="1">
    <location>
        <begin position="1"/>
        <end position="25"/>
    </location>
</feature>
<name>A0A0C2CTI1_9BACT</name>
<dbReference type="AlphaFoldDB" id="A0A0C2CTI1"/>
<dbReference type="Proteomes" id="UP000031599">
    <property type="component" value="Unassembled WGS sequence"/>
</dbReference>
<evidence type="ECO:0008006" key="4">
    <source>
        <dbReference type="Google" id="ProtNLM"/>
    </source>
</evidence>
<evidence type="ECO:0000256" key="1">
    <source>
        <dbReference type="SAM" id="SignalP"/>
    </source>
</evidence>
<evidence type="ECO:0000313" key="3">
    <source>
        <dbReference type="Proteomes" id="UP000031599"/>
    </source>
</evidence>
<sequence>MTPLLPRRSLWLAALAALAVACTVAEPRTDSAPPVAAPPPTADPAALERARAFQLELDRELREDDRSFLTVVAAYYLAPGEQLKLARFNGSWGPPAKADDAAQLSFEATPEQLLVTGIREATVRETTLIPLGDGDGDGEDSRFAVAISPQSESWRVQIHDRDAELRASFPGVAWFPIDGAVIVTARFEPSPTREGVLLQTSRGLTKTLYVVGEAHFEINGQALSLQAFGYAPTATPNEPLLIPFRDQTSGHQSYAAGRYLELQAPTGTALELDFNRATNPLCAYSEHFNCPVPPRNNTLEVAIRAGAGSPTAH</sequence>
<dbReference type="EMBL" id="JMCC02000073">
    <property type="protein sequence ID" value="KIG14471.1"/>
    <property type="molecule type" value="Genomic_DNA"/>
</dbReference>
<dbReference type="Pfam" id="PF07920">
    <property type="entry name" value="DUF1684"/>
    <property type="match status" value="1"/>
</dbReference>
<comment type="caution">
    <text evidence="2">The sequence shown here is derived from an EMBL/GenBank/DDBJ whole genome shotgun (WGS) entry which is preliminary data.</text>
</comment>
<protein>
    <recommendedName>
        <fullName evidence="4">DUF1684 domain-containing protein</fullName>
    </recommendedName>
</protein>
<gene>
    <name evidence="2" type="ORF">DB30_06814</name>
</gene>
<evidence type="ECO:0000313" key="2">
    <source>
        <dbReference type="EMBL" id="KIG14471.1"/>
    </source>
</evidence>
<feature type="chain" id="PRO_5002147377" description="DUF1684 domain-containing protein" evidence="1">
    <location>
        <begin position="26"/>
        <end position="313"/>
    </location>
</feature>
<keyword evidence="1" id="KW-0732">Signal</keyword>
<dbReference type="PANTHER" id="PTHR41913">
    <property type="entry name" value="DUF1684 DOMAIN-CONTAINING PROTEIN"/>
    <property type="match status" value="1"/>
</dbReference>
<reference evidence="2 3" key="1">
    <citation type="submission" date="2014-12" db="EMBL/GenBank/DDBJ databases">
        <title>Genome assembly of Enhygromyxa salina DSM 15201.</title>
        <authorList>
            <person name="Sharma G."/>
            <person name="Subramanian S."/>
        </authorList>
    </citation>
    <scope>NUCLEOTIDE SEQUENCE [LARGE SCALE GENOMIC DNA]</scope>
    <source>
        <strain evidence="2 3">DSM 15201</strain>
    </source>
</reference>
<proteinExistence type="predicted"/>
<accession>A0A0C2CTI1</accession>
<dbReference type="PROSITE" id="PS51257">
    <property type="entry name" value="PROKAR_LIPOPROTEIN"/>
    <property type="match status" value="1"/>
</dbReference>
<organism evidence="2 3">
    <name type="scientific">Enhygromyxa salina</name>
    <dbReference type="NCBI Taxonomy" id="215803"/>
    <lineage>
        <taxon>Bacteria</taxon>
        <taxon>Pseudomonadati</taxon>
        <taxon>Myxococcota</taxon>
        <taxon>Polyangia</taxon>
        <taxon>Nannocystales</taxon>
        <taxon>Nannocystaceae</taxon>
        <taxon>Enhygromyxa</taxon>
    </lineage>
</organism>
<dbReference type="PANTHER" id="PTHR41913:SF1">
    <property type="entry name" value="DUF1684 DOMAIN-CONTAINING PROTEIN"/>
    <property type="match status" value="1"/>
</dbReference>